<evidence type="ECO:0000256" key="10">
    <source>
        <dbReference type="RuleBase" id="RU366046"/>
    </source>
</evidence>
<accession>A0A6H1WU99</accession>
<comment type="catalytic activity">
    <reaction evidence="1 10">
        <text>UDP-alpha-D-glucose = UDP-alpha-D-galactose</text>
        <dbReference type="Rhea" id="RHEA:22168"/>
        <dbReference type="ChEBI" id="CHEBI:58885"/>
        <dbReference type="ChEBI" id="CHEBI:66914"/>
        <dbReference type="EC" id="5.1.3.2"/>
    </reaction>
</comment>
<comment type="similarity">
    <text evidence="4 10">Belongs to the NAD(P)-dependent epimerase/dehydratase family.</text>
</comment>
<keyword evidence="9 10" id="KW-0119">Carbohydrate metabolism</keyword>
<dbReference type="InterPro" id="IPR001509">
    <property type="entry name" value="Epimerase_deHydtase"/>
</dbReference>
<dbReference type="AlphaFoldDB" id="A0A6H1WU99"/>
<name>A0A6H1WU99_9BACT</name>
<evidence type="ECO:0000313" key="13">
    <source>
        <dbReference type="Proteomes" id="UP000501253"/>
    </source>
</evidence>
<dbReference type="GO" id="GO:0033499">
    <property type="term" value="P:galactose catabolic process via UDP-galactose, Leloir pathway"/>
    <property type="evidence" value="ECO:0007669"/>
    <property type="project" value="TreeGrafter"/>
</dbReference>
<keyword evidence="13" id="KW-1185">Reference proteome</keyword>
<evidence type="ECO:0000256" key="2">
    <source>
        <dbReference type="ARBA" id="ARBA00001911"/>
    </source>
</evidence>
<comment type="pathway">
    <text evidence="3 10">Carbohydrate metabolism; galactose metabolism.</text>
</comment>
<evidence type="ECO:0000256" key="5">
    <source>
        <dbReference type="ARBA" id="ARBA00013189"/>
    </source>
</evidence>
<proteinExistence type="inferred from homology"/>
<dbReference type="SUPFAM" id="SSF51735">
    <property type="entry name" value="NAD(P)-binding Rossmann-fold domains"/>
    <property type="match status" value="1"/>
</dbReference>
<evidence type="ECO:0000256" key="4">
    <source>
        <dbReference type="ARBA" id="ARBA00007637"/>
    </source>
</evidence>
<dbReference type="Proteomes" id="UP000501253">
    <property type="component" value="Chromosome"/>
</dbReference>
<comment type="subunit">
    <text evidence="10">Homodimer.</text>
</comment>
<feature type="domain" description="NAD-dependent epimerase/dehydratase" evidence="11">
    <location>
        <begin position="6"/>
        <end position="255"/>
    </location>
</feature>
<dbReference type="PANTHER" id="PTHR43725:SF53">
    <property type="entry name" value="UDP-ARABINOSE 4-EPIMERASE 1"/>
    <property type="match status" value="1"/>
</dbReference>
<organism evidence="12 13">
    <name type="scientific">Thermosulfurimonas marina</name>
    <dbReference type="NCBI Taxonomy" id="2047767"/>
    <lineage>
        <taxon>Bacteria</taxon>
        <taxon>Pseudomonadati</taxon>
        <taxon>Thermodesulfobacteriota</taxon>
        <taxon>Thermodesulfobacteria</taxon>
        <taxon>Thermodesulfobacteriales</taxon>
        <taxon>Thermodesulfobacteriaceae</taxon>
        <taxon>Thermosulfurimonas</taxon>
    </lineage>
</organism>
<keyword evidence="7 10" id="KW-0520">NAD</keyword>
<dbReference type="UniPathway" id="UPA00214"/>
<evidence type="ECO:0000313" key="12">
    <source>
        <dbReference type="EMBL" id="QJA06751.1"/>
    </source>
</evidence>
<dbReference type="EMBL" id="CP042909">
    <property type="protein sequence ID" value="QJA06751.1"/>
    <property type="molecule type" value="Genomic_DNA"/>
</dbReference>
<evidence type="ECO:0000256" key="7">
    <source>
        <dbReference type="ARBA" id="ARBA00023027"/>
    </source>
</evidence>
<comment type="cofactor">
    <cofactor evidence="2 10">
        <name>NAD(+)</name>
        <dbReference type="ChEBI" id="CHEBI:57540"/>
    </cofactor>
</comment>
<evidence type="ECO:0000256" key="9">
    <source>
        <dbReference type="ARBA" id="ARBA00023277"/>
    </source>
</evidence>
<dbReference type="InterPro" id="IPR005886">
    <property type="entry name" value="UDP_G4E"/>
</dbReference>
<evidence type="ECO:0000259" key="11">
    <source>
        <dbReference type="Pfam" id="PF01370"/>
    </source>
</evidence>
<keyword evidence="8 10" id="KW-0413">Isomerase</keyword>
<gene>
    <name evidence="12" type="primary">galE</name>
    <name evidence="12" type="ORF">FVE67_08085</name>
</gene>
<dbReference type="InterPro" id="IPR036291">
    <property type="entry name" value="NAD(P)-bd_dom_sf"/>
</dbReference>
<evidence type="ECO:0000256" key="1">
    <source>
        <dbReference type="ARBA" id="ARBA00000083"/>
    </source>
</evidence>
<dbReference type="PANTHER" id="PTHR43725">
    <property type="entry name" value="UDP-GLUCOSE 4-EPIMERASE"/>
    <property type="match status" value="1"/>
</dbReference>
<evidence type="ECO:0000256" key="8">
    <source>
        <dbReference type="ARBA" id="ARBA00023235"/>
    </source>
</evidence>
<dbReference type="CDD" id="cd05247">
    <property type="entry name" value="UDP_G4E_1_SDR_e"/>
    <property type="match status" value="1"/>
</dbReference>
<reference evidence="12 13" key="1">
    <citation type="submission" date="2019-08" db="EMBL/GenBank/DDBJ databases">
        <title>Complete genome sequence of Thermosulfurimonas marina SU872T, an anaerobic thermophilic chemolithoautotrophic bacterium isolated from a shallow marine hydrothermal vent.</title>
        <authorList>
            <person name="Allioux M."/>
            <person name="Jebbar M."/>
            <person name="Slobodkina G."/>
            <person name="Slobodkin A."/>
            <person name="Moalic Y."/>
            <person name="Frolova A."/>
            <person name="Shao Z."/>
            <person name="Alain K."/>
        </authorList>
    </citation>
    <scope>NUCLEOTIDE SEQUENCE [LARGE SCALE GENOMIC DNA]</scope>
    <source>
        <strain evidence="12 13">SU872</strain>
    </source>
</reference>
<evidence type="ECO:0000256" key="6">
    <source>
        <dbReference type="ARBA" id="ARBA00018569"/>
    </source>
</evidence>
<evidence type="ECO:0000256" key="3">
    <source>
        <dbReference type="ARBA" id="ARBA00004947"/>
    </source>
</evidence>
<dbReference type="EC" id="5.1.3.2" evidence="5 10"/>
<dbReference type="RefSeq" id="WP_168720103.1">
    <property type="nucleotide sequence ID" value="NZ_CP042909.1"/>
</dbReference>
<sequence length="329" mass="36349">MKGARVLVAGGAGYIGSHVVKLLGEAGCEILVYDNLSTGKEEAVLYGHLVKGDLGDRRTLEKVFREFRPQAVMHFAASIVVPESVKFPLRYYRNNVVHTLNLLEALEVSGCKLFLFSSSAAVYGIPKEIPVTEEAPLAPINPYGETKATVERMLRDLAASGCGFRYVSLRYFNVAGADPEGRIGFNYPEPTHLVIRALKAAKGEIPQLEIYGTDYPTPDGTCIRDYIHVTDLAEAHLVALDYLLSGGESEVFNCGYGHGYSVREVVRTVKEVTGRDFPVVEAPRRPGDPPILVADSRKIREKLGWKPRYDDLAFIVKTGWEWETRLSAS</sequence>
<protein>
    <recommendedName>
        <fullName evidence="6 10">UDP-glucose 4-epimerase</fullName>
        <ecNumber evidence="5 10">5.1.3.2</ecNumber>
    </recommendedName>
</protein>
<dbReference type="Pfam" id="PF01370">
    <property type="entry name" value="Epimerase"/>
    <property type="match status" value="1"/>
</dbReference>
<dbReference type="KEGG" id="tmai:FVE67_08085"/>
<dbReference type="GO" id="GO:0003978">
    <property type="term" value="F:UDP-glucose 4-epimerase activity"/>
    <property type="evidence" value="ECO:0007669"/>
    <property type="project" value="UniProtKB-UniRule"/>
</dbReference>
<dbReference type="Gene3D" id="3.40.50.720">
    <property type="entry name" value="NAD(P)-binding Rossmann-like Domain"/>
    <property type="match status" value="1"/>
</dbReference>
<dbReference type="Gene3D" id="3.90.25.10">
    <property type="entry name" value="UDP-galactose 4-epimerase, domain 1"/>
    <property type="match status" value="1"/>
</dbReference>
<dbReference type="NCBIfam" id="TIGR01179">
    <property type="entry name" value="galE"/>
    <property type="match status" value="1"/>
</dbReference>